<dbReference type="AlphaFoldDB" id="A0A3L6MNX8"/>
<dbReference type="EMBL" id="MRCU01000021">
    <property type="protein sequence ID" value="RKK06467.1"/>
    <property type="molecule type" value="Genomic_DNA"/>
</dbReference>
<protein>
    <submittedName>
        <fullName evidence="1">Uncharacterized protein</fullName>
    </submittedName>
</protein>
<proteinExistence type="predicted"/>
<evidence type="ECO:0000313" key="1">
    <source>
        <dbReference type="EMBL" id="RKK06467.1"/>
    </source>
</evidence>
<comment type="caution">
    <text evidence="1">The sequence shown here is derived from an EMBL/GenBank/DDBJ whole genome shotgun (WGS) entry which is preliminary data.</text>
</comment>
<accession>A0A3L6MNX8</accession>
<reference evidence="1 2" key="1">
    <citation type="journal article" date="2018" name="Sci. Rep.">
        <title>Characterisation of pathogen-specific regions and novel effector candidates in Fusarium oxysporum f. sp. cepae.</title>
        <authorList>
            <person name="Armitage A.D."/>
            <person name="Taylor A."/>
            <person name="Sobczyk M.K."/>
            <person name="Baxter L."/>
            <person name="Greenfield B.P."/>
            <person name="Bates H.J."/>
            <person name="Wilson F."/>
            <person name="Jackson A.C."/>
            <person name="Ott S."/>
            <person name="Harrison R.J."/>
            <person name="Clarkson J.P."/>
        </authorList>
    </citation>
    <scope>NUCLEOTIDE SEQUENCE [LARGE SCALE GENOMIC DNA]</scope>
    <source>
        <strain evidence="1 2">FoC_Fus2</strain>
    </source>
</reference>
<name>A0A3L6MNX8_FUSOX</name>
<sequence length="158" mass="18611">MSAIFCCPDIKPYRPRWLDHEPKFTAFLRWANHLTTPPATEDDFSVVSNAPYAVQIVRQVNYGPQEAIRYFVPTENDSIFVETTEIDLLNANFEKLNSYKNFRCEYHNKIFEVNLYQKNPTNAHHWRANLARPSREIDLAYRHKDTKMEKANADEEAE</sequence>
<organism evidence="1 2">
    <name type="scientific">Fusarium oxysporum f. sp. cepae</name>
    <dbReference type="NCBI Taxonomy" id="396571"/>
    <lineage>
        <taxon>Eukaryota</taxon>
        <taxon>Fungi</taxon>
        <taxon>Dikarya</taxon>
        <taxon>Ascomycota</taxon>
        <taxon>Pezizomycotina</taxon>
        <taxon>Sordariomycetes</taxon>
        <taxon>Hypocreomycetidae</taxon>
        <taxon>Hypocreales</taxon>
        <taxon>Nectriaceae</taxon>
        <taxon>Fusarium</taxon>
        <taxon>Fusarium oxysporum species complex</taxon>
    </lineage>
</organism>
<gene>
    <name evidence="1" type="ORF">BFJ65_g18664</name>
</gene>
<evidence type="ECO:0000313" key="2">
    <source>
        <dbReference type="Proteomes" id="UP000270866"/>
    </source>
</evidence>
<dbReference type="Proteomes" id="UP000270866">
    <property type="component" value="Unassembled WGS sequence"/>
</dbReference>